<dbReference type="RefSeq" id="XP_033389476.1">
    <property type="nucleotide sequence ID" value="XM_033531509.1"/>
</dbReference>
<feature type="domain" description="NADP-dependent oxidoreductase" evidence="2">
    <location>
        <begin position="4"/>
        <end position="298"/>
    </location>
</feature>
<accession>A0A6A5Y7Z4</accession>
<dbReference type="PANTHER" id="PTHR43364:SF4">
    <property type="entry name" value="NAD(P)-LINKED OXIDOREDUCTASE SUPERFAMILY PROTEIN"/>
    <property type="match status" value="1"/>
</dbReference>
<reference evidence="3" key="1">
    <citation type="journal article" date="2020" name="Stud. Mycol.">
        <title>101 Dothideomycetes genomes: a test case for predicting lifestyles and emergence of pathogens.</title>
        <authorList>
            <person name="Haridas S."/>
            <person name="Albert R."/>
            <person name="Binder M."/>
            <person name="Bloem J."/>
            <person name="Labutti K."/>
            <person name="Salamov A."/>
            <person name="Andreopoulos B."/>
            <person name="Baker S."/>
            <person name="Barry K."/>
            <person name="Bills G."/>
            <person name="Bluhm B."/>
            <person name="Cannon C."/>
            <person name="Castanera R."/>
            <person name="Culley D."/>
            <person name="Daum C."/>
            <person name="Ezra D."/>
            <person name="Gonzalez J."/>
            <person name="Henrissat B."/>
            <person name="Kuo A."/>
            <person name="Liang C."/>
            <person name="Lipzen A."/>
            <person name="Lutzoni F."/>
            <person name="Magnuson J."/>
            <person name="Mondo S."/>
            <person name="Nolan M."/>
            <person name="Ohm R."/>
            <person name="Pangilinan J."/>
            <person name="Park H.-J."/>
            <person name="Ramirez L."/>
            <person name="Alfaro M."/>
            <person name="Sun H."/>
            <person name="Tritt A."/>
            <person name="Yoshinaga Y."/>
            <person name="Zwiers L.-H."/>
            <person name="Turgeon B."/>
            <person name="Goodwin S."/>
            <person name="Spatafora J."/>
            <person name="Crous P."/>
            <person name="Grigoriev I."/>
        </authorList>
    </citation>
    <scope>NUCLEOTIDE SEQUENCE</scope>
    <source>
        <strain evidence="3">CBS 175.79</strain>
    </source>
</reference>
<dbReference type="Proteomes" id="UP000799778">
    <property type="component" value="Unassembled WGS sequence"/>
</dbReference>
<dbReference type="GeneID" id="54288906"/>
<dbReference type="SUPFAM" id="SSF51430">
    <property type="entry name" value="NAD(P)-linked oxidoreductase"/>
    <property type="match status" value="1"/>
</dbReference>
<sequence>MTIKIIYGGASLNPGYYPTDEGVQELLAVLKEEGVTTIDTARLYAGSEETIGRNTTDFIIDTKIPGGFGPGSAKRENLIAGADDSLEKLKIKQLDVFYIHAPPVDVPFEEVLDAVNEVYKKGLFKRFGVSNFTAEQVQEFYDISKSKGYILPSVYQGNYSAIARKTETELFPTLRKLGFSFYAYSPIAGGFLVKTLEQLDEGSGKFNDNAVGGLYNKLYNRPIFRDALADWNAIAKKEGVSNAELAYRWIAHHSLLKEELGDAVIFGASRVQQARETTKALKKGPLSSEAAEAINAIWPKLEKEAILDNWTVVSGGK</sequence>
<evidence type="ECO:0000256" key="1">
    <source>
        <dbReference type="ARBA" id="ARBA00023002"/>
    </source>
</evidence>
<dbReference type="EMBL" id="ML978066">
    <property type="protein sequence ID" value="KAF2021137.1"/>
    <property type="molecule type" value="Genomic_DNA"/>
</dbReference>
<dbReference type="InterPro" id="IPR023210">
    <property type="entry name" value="NADP_OxRdtase_dom"/>
</dbReference>
<evidence type="ECO:0000313" key="4">
    <source>
        <dbReference type="Proteomes" id="UP000799778"/>
    </source>
</evidence>
<dbReference type="InterPro" id="IPR050523">
    <property type="entry name" value="AKR_Detox_Biosynth"/>
</dbReference>
<dbReference type="AlphaFoldDB" id="A0A6A5Y7Z4"/>
<proteinExistence type="predicted"/>
<keyword evidence="1" id="KW-0560">Oxidoreductase</keyword>
<dbReference type="GO" id="GO:0016491">
    <property type="term" value="F:oxidoreductase activity"/>
    <property type="evidence" value="ECO:0007669"/>
    <property type="project" value="UniProtKB-KW"/>
</dbReference>
<dbReference type="InterPro" id="IPR036812">
    <property type="entry name" value="NAD(P)_OxRdtase_dom_sf"/>
</dbReference>
<dbReference type="CDD" id="cd19075">
    <property type="entry name" value="AKR_AKR7A1-5"/>
    <property type="match status" value="1"/>
</dbReference>
<keyword evidence="4" id="KW-1185">Reference proteome</keyword>
<name>A0A6A5Y7Z4_9PLEO</name>
<gene>
    <name evidence="3" type="ORF">BU24DRAFT_457143</name>
</gene>
<dbReference type="InterPro" id="IPR020471">
    <property type="entry name" value="AKR"/>
</dbReference>
<evidence type="ECO:0000313" key="3">
    <source>
        <dbReference type="EMBL" id="KAF2021137.1"/>
    </source>
</evidence>
<dbReference type="PRINTS" id="PR00069">
    <property type="entry name" value="ALDKETRDTASE"/>
</dbReference>
<protein>
    <submittedName>
        <fullName evidence="3">Aldo/keto reductase</fullName>
    </submittedName>
</protein>
<dbReference type="OrthoDB" id="48988at2759"/>
<evidence type="ECO:0000259" key="2">
    <source>
        <dbReference type="Pfam" id="PF00248"/>
    </source>
</evidence>
<dbReference type="PANTHER" id="PTHR43364">
    <property type="entry name" value="NADH-SPECIFIC METHYLGLYOXAL REDUCTASE-RELATED"/>
    <property type="match status" value="1"/>
</dbReference>
<organism evidence="3 4">
    <name type="scientific">Aaosphaeria arxii CBS 175.79</name>
    <dbReference type="NCBI Taxonomy" id="1450172"/>
    <lineage>
        <taxon>Eukaryota</taxon>
        <taxon>Fungi</taxon>
        <taxon>Dikarya</taxon>
        <taxon>Ascomycota</taxon>
        <taxon>Pezizomycotina</taxon>
        <taxon>Dothideomycetes</taxon>
        <taxon>Pleosporomycetidae</taxon>
        <taxon>Pleosporales</taxon>
        <taxon>Pleosporales incertae sedis</taxon>
        <taxon>Aaosphaeria</taxon>
    </lineage>
</organism>
<dbReference type="Pfam" id="PF00248">
    <property type="entry name" value="Aldo_ket_red"/>
    <property type="match status" value="1"/>
</dbReference>
<dbReference type="Gene3D" id="3.20.20.100">
    <property type="entry name" value="NADP-dependent oxidoreductase domain"/>
    <property type="match status" value="1"/>
</dbReference>